<reference evidence="3 4" key="2">
    <citation type="submission" date="2021-01" db="EMBL/GenBank/DDBJ databases">
        <title>Genomic Encyclopedia of Type Strains, Phase IV (KMG-IV): sequencing the most valuable type-strain genomes for metagenomic binning, comparative biology and taxonomic classification.</title>
        <authorList>
            <person name="Goeker M."/>
        </authorList>
    </citation>
    <scope>NUCLEOTIDE SEQUENCE [LARGE SCALE GENOMIC DNA]</scope>
    <source>
        <strain evidence="3 4">DSM 6130</strain>
    </source>
</reference>
<evidence type="ECO:0000313" key="5">
    <source>
        <dbReference type="Proteomes" id="UP001143400"/>
    </source>
</evidence>
<feature type="compositionally biased region" description="Low complexity" evidence="1">
    <location>
        <begin position="44"/>
        <end position="55"/>
    </location>
</feature>
<evidence type="ECO:0000256" key="1">
    <source>
        <dbReference type="SAM" id="MobiDB-lite"/>
    </source>
</evidence>
<sequence>MTADRIRLMPIVMTAAAALLALKTVGLVTQTSYLFASPAAAAGAPKAEGHGAAPEAAEHGEAAPPAVRPKEAPTEPATSASEKALLEALQKRRETIEAKASDLDVRENLIKAAERRMEERLVELKRLEEQVSAAEDRRREEDKAKFKELIVLYEGMKVKEAARIFERLDASVLIEVASRMNPRKLAEVMGQMSPDSAERLTVAMARRSDGSLAPRPVAANDLPQIVGRSANP</sequence>
<protein>
    <submittedName>
        <fullName evidence="3">Flagellar motility protein MotE (MotC chaperone)</fullName>
    </submittedName>
</protein>
<evidence type="ECO:0000313" key="4">
    <source>
        <dbReference type="Proteomes" id="UP000758856"/>
    </source>
</evidence>
<reference evidence="2" key="3">
    <citation type="submission" date="2023-01" db="EMBL/GenBank/DDBJ databases">
        <authorList>
            <person name="Sun Q."/>
            <person name="Evtushenko L."/>
        </authorList>
    </citation>
    <scope>NUCLEOTIDE SEQUENCE</scope>
    <source>
        <strain evidence="2">VKM B-1606</strain>
    </source>
</reference>
<name>A0A9W6MQL9_9HYPH</name>
<gene>
    <name evidence="2" type="ORF">GCM10008170_01350</name>
    <name evidence="3" type="ORF">JOD31_001283</name>
</gene>
<keyword evidence="4" id="KW-1185">Reference proteome</keyword>
<accession>A0A9W6MQL9</accession>
<comment type="caution">
    <text evidence="2">The sequence shown here is derived from an EMBL/GenBank/DDBJ whole genome shotgun (WGS) entry which is preliminary data.</text>
</comment>
<dbReference type="AlphaFoldDB" id="A0A9W6MQL9"/>
<keyword evidence="3" id="KW-0969">Cilium</keyword>
<organism evidence="2 5">
    <name type="scientific">Methylopila capsulata</name>
    <dbReference type="NCBI Taxonomy" id="61654"/>
    <lineage>
        <taxon>Bacteria</taxon>
        <taxon>Pseudomonadati</taxon>
        <taxon>Pseudomonadota</taxon>
        <taxon>Alphaproteobacteria</taxon>
        <taxon>Hyphomicrobiales</taxon>
        <taxon>Methylopilaceae</taxon>
        <taxon>Methylopila</taxon>
    </lineage>
</organism>
<keyword evidence="3" id="KW-0966">Cell projection</keyword>
<feature type="region of interest" description="Disordered" evidence="1">
    <location>
        <begin position="44"/>
        <end position="81"/>
    </location>
</feature>
<proteinExistence type="predicted"/>
<dbReference type="Proteomes" id="UP001143400">
    <property type="component" value="Unassembled WGS sequence"/>
</dbReference>
<dbReference type="EMBL" id="BSFF01000001">
    <property type="protein sequence ID" value="GLK54116.1"/>
    <property type="molecule type" value="Genomic_DNA"/>
</dbReference>
<dbReference type="Proteomes" id="UP000758856">
    <property type="component" value="Unassembled WGS sequence"/>
</dbReference>
<evidence type="ECO:0000313" key="2">
    <source>
        <dbReference type="EMBL" id="GLK54116.1"/>
    </source>
</evidence>
<reference evidence="2" key="1">
    <citation type="journal article" date="2014" name="Int. J. Syst. Evol. Microbiol.">
        <title>Complete genome sequence of Corynebacterium casei LMG S-19264T (=DSM 44701T), isolated from a smear-ripened cheese.</title>
        <authorList>
            <consortium name="US DOE Joint Genome Institute (JGI-PGF)"/>
            <person name="Walter F."/>
            <person name="Albersmeier A."/>
            <person name="Kalinowski J."/>
            <person name="Ruckert C."/>
        </authorList>
    </citation>
    <scope>NUCLEOTIDE SEQUENCE</scope>
    <source>
        <strain evidence="2">VKM B-1606</strain>
    </source>
</reference>
<evidence type="ECO:0000313" key="3">
    <source>
        <dbReference type="EMBL" id="MBM7851058.1"/>
    </source>
</evidence>
<keyword evidence="3" id="KW-0282">Flagellum</keyword>
<dbReference type="SUPFAM" id="SSF158791">
    <property type="entry name" value="MgtE N-terminal domain-like"/>
    <property type="match status" value="1"/>
</dbReference>
<dbReference type="EMBL" id="JAFBCY010000002">
    <property type="protein sequence ID" value="MBM7851058.1"/>
    <property type="molecule type" value="Genomic_DNA"/>
</dbReference>
<dbReference type="RefSeq" id="WP_204949482.1">
    <property type="nucleotide sequence ID" value="NZ_BSFF01000001.1"/>
</dbReference>
<feature type="region of interest" description="Disordered" evidence="1">
    <location>
        <begin position="209"/>
        <end position="232"/>
    </location>
</feature>